<dbReference type="PROSITE" id="PS50879">
    <property type="entry name" value="RNASE_H_1"/>
    <property type="match status" value="1"/>
</dbReference>
<dbReference type="OrthoDB" id="3548481at2759"/>
<gene>
    <name evidence="4" type="ORF">HETSPECPRED_002122</name>
</gene>
<name>A0A8H3J3C5_9LECA</name>
<evidence type="ECO:0000259" key="3">
    <source>
        <dbReference type="PROSITE" id="PS50879"/>
    </source>
</evidence>
<dbReference type="GO" id="GO:0004523">
    <property type="term" value="F:RNA-DNA hybrid ribonuclease activity"/>
    <property type="evidence" value="ECO:0007669"/>
    <property type="project" value="InterPro"/>
</dbReference>
<organism evidence="4 5">
    <name type="scientific">Heterodermia speciosa</name>
    <dbReference type="NCBI Taxonomy" id="116794"/>
    <lineage>
        <taxon>Eukaryota</taxon>
        <taxon>Fungi</taxon>
        <taxon>Dikarya</taxon>
        <taxon>Ascomycota</taxon>
        <taxon>Pezizomycotina</taxon>
        <taxon>Lecanoromycetes</taxon>
        <taxon>OSLEUM clade</taxon>
        <taxon>Lecanoromycetidae</taxon>
        <taxon>Caliciales</taxon>
        <taxon>Physciaceae</taxon>
        <taxon>Heterodermia</taxon>
    </lineage>
</organism>
<proteinExistence type="predicted"/>
<reference evidence="4" key="1">
    <citation type="submission" date="2021-03" db="EMBL/GenBank/DDBJ databases">
        <authorList>
            <person name="Tagirdzhanova G."/>
        </authorList>
    </citation>
    <scope>NUCLEOTIDE SEQUENCE</scope>
</reference>
<dbReference type="SUPFAM" id="SSF53098">
    <property type="entry name" value="Ribonuclease H-like"/>
    <property type="match status" value="1"/>
</dbReference>
<dbReference type="InterPro" id="IPR002156">
    <property type="entry name" value="RNaseH_domain"/>
</dbReference>
<keyword evidence="1" id="KW-0175">Coiled coil</keyword>
<dbReference type="GO" id="GO:0003676">
    <property type="term" value="F:nucleic acid binding"/>
    <property type="evidence" value="ECO:0007669"/>
    <property type="project" value="InterPro"/>
</dbReference>
<dbReference type="Proteomes" id="UP000664521">
    <property type="component" value="Unassembled WGS sequence"/>
</dbReference>
<dbReference type="CDD" id="cd09276">
    <property type="entry name" value="Rnase_HI_RT_non_LTR"/>
    <property type="match status" value="1"/>
</dbReference>
<evidence type="ECO:0000256" key="1">
    <source>
        <dbReference type="SAM" id="Coils"/>
    </source>
</evidence>
<keyword evidence="5" id="KW-1185">Reference proteome</keyword>
<feature type="region of interest" description="Disordered" evidence="2">
    <location>
        <begin position="1"/>
        <end position="43"/>
    </location>
</feature>
<dbReference type="AlphaFoldDB" id="A0A8H3J3C5"/>
<comment type="caution">
    <text evidence="4">The sequence shown here is derived from an EMBL/GenBank/DDBJ whole genome shotgun (WGS) entry which is preliminary data.</text>
</comment>
<evidence type="ECO:0000313" key="4">
    <source>
        <dbReference type="EMBL" id="CAF9939981.1"/>
    </source>
</evidence>
<dbReference type="EMBL" id="CAJPDS010000142">
    <property type="protein sequence ID" value="CAF9939981.1"/>
    <property type="molecule type" value="Genomic_DNA"/>
</dbReference>
<dbReference type="InterPro" id="IPR036397">
    <property type="entry name" value="RNaseH_sf"/>
</dbReference>
<accession>A0A8H3J3C5</accession>
<feature type="region of interest" description="Disordered" evidence="2">
    <location>
        <begin position="88"/>
        <end position="115"/>
    </location>
</feature>
<feature type="coiled-coil region" evidence="1">
    <location>
        <begin position="53"/>
        <end position="80"/>
    </location>
</feature>
<evidence type="ECO:0000256" key="2">
    <source>
        <dbReference type="SAM" id="MobiDB-lite"/>
    </source>
</evidence>
<dbReference type="Gene3D" id="3.30.420.10">
    <property type="entry name" value="Ribonuclease H-like superfamily/Ribonuclease H"/>
    <property type="match status" value="1"/>
</dbReference>
<evidence type="ECO:0000313" key="5">
    <source>
        <dbReference type="Proteomes" id="UP000664521"/>
    </source>
</evidence>
<protein>
    <recommendedName>
        <fullName evidence="3">RNase H type-1 domain-containing protein</fullName>
    </recommendedName>
</protein>
<sequence>METLQSPPLTREPSPTPSDSSIEFILDNPSLGVSTSNDRNSKTRVISDRRRKARAIRRSRAKLIRQRKRLETRLEELIADDQNRSDVAQLKEDTSSLSQRLRMKRKTERAKQPEMALLESRHGNPEGQTAYDQNRNGTGQLTEDLASVQEWSRNGEVGRAMRTKITPDMIQTIELPDDWQDEIDNQAMESTEYRDAIIDTRPNAFVGYAMIQDRKSAVRQSLSEYTDATQRNDPGRHSFHVDAAISRKNNMTGLAVVNRTHRQDRASPWTAQGYRIYQWMDQNEAEPLAIWQPLVSILERIQTNRKSEHLQEPWSVVAIYSDSQLAVGNIRRGSLKNQRLMRNIAVVSRQLSQMQVEIELHWEPGHCNLPGNELADIVSKKARLPP</sequence>
<dbReference type="InterPro" id="IPR012337">
    <property type="entry name" value="RNaseH-like_sf"/>
</dbReference>
<feature type="domain" description="RNase H type-1" evidence="3">
    <location>
        <begin position="233"/>
        <end position="384"/>
    </location>
</feature>